<gene>
    <name evidence="10" type="ORF">B2A_03311</name>
</gene>
<protein>
    <submittedName>
        <fullName evidence="10">Efflux ABC transporter, permease protein</fullName>
    </submittedName>
</protein>
<keyword evidence="3 7" id="KW-0812">Transmembrane</keyword>
<feature type="transmembrane region" description="Helical" evidence="7">
    <location>
        <begin position="218"/>
        <end position="237"/>
    </location>
</feature>
<dbReference type="PANTHER" id="PTHR30572:SF4">
    <property type="entry name" value="ABC TRANSPORTER PERMEASE YTRF"/>
    <property type="match status" value="1"/>
</dbReference>
<feature type="non-terminal residue" evidence="10">
    <location>
        <position position="301"/>
    </location>
</feature>
<evidence type="ECO:0000259" key="8">
    <source>
        <dbReference type="Pfam" id="PF02687"/>
    </source>
</evidence>
<accession>T1AKT2</accession>
<dbReference type="InterPro" id="IPR050250">
    <property type="entry name" value="Macrolide_Exporter_MacB"/>
</dbReference>
<dbReference type="InterPro" id="IPR003838">
    <property type="entry name" value="ABC3_permease_C"/>
</dbReference>
<evidence type="ECO:0000256" key="1">
    <source>
        <dbReference type="ARBA" id="ARBA00004651"/>
    </source>
</evidence>
<dbReference type="Pfam" id="PF12704">
    <property type="entry name" value="MacB_PCD"/>
    <property type="match status" value="1"/>
</dbReference>
<reference evidence="10" key="2">
    <citation type="journal article" date="2014" name="ISME J.">
        <title>Microbial stratification in low pH oxic and suboxic macroscopic growths along an acid mine drainage.</title>
        <authorList>
            <person name="Mendez-Garcia C."/>
            <person name="Mesa V."/>
            <person name="Sprenger R.R."/>
            <person name="Richter M."/>
            <person name="Diez M.S."/>
            <person name="Solano J."/>
            <person name="Bargiela R."/>
            <person name="Golyshina O.V."/>
            <person name="Manteca A."/>
            <person name="Ramos J.L."/>
            <person name="Gallego J.R."/>
            <person name="Llorente I."/>
            <person name="Martins Dos Santos V.A."/>
            <person name="Jensen O.N."/>
            <person name="Pelaez A.I."/>
            <person name="Sanchez J."/>
            <person name="Ferrer M."/>
        </authorList>
    </citation>
    <scope>NUCLEOTIDE SEQUENCE</scope>
</reference>
<dbReference type="GO" id="GO:0005886">
    <property type="term" value="C:plasma membrane"/>
    <property type="evidence" value="ECO:0007669"/>
    <property type="project" value="UniProtKB-SubCell"/>
</dbReference>
<evidence type="ECO:0000256" key="3">
    <source>
        <dbReference type="ARBA" id="ARBA00022692"/>
    </source>
</evidence>
<keyword evidence="4 7" id="KW-1133">Transmembrane helix</keyword>
<keyword evidence="2" id="KW-1003">Cell membrane</keyword>
<name>T1AKT2_9ZZZZ</name>
<evidence type="ECO:0000256" key="4">
    <source>
        <dbReference type="ARBA" id="ARBA00022989"/>
    </source>
</evidence>
<evidence type="ECO:0000256" key="7">
    <source>
        <dbReference type="SAM" id="Phobius"/>
    </source>
</evidence>
<evidence type="ECO:0000256" key="6">
    <source>
        <dbReference type="ARBA" id="ARBA00038076"/>
    </source>
</evidence>
<evidence type="ECO:0000256" key="2">
    <source>
        <dbReference type="ARBA" id="ARBA00022475"/>
    </source>
</evidence>
<comment type="caution">
    <text evidence="10">The sequence shown here is derived from an EMBL/GenBank/DDBJ whole genome shotgun (WGS) entry which is preliminary data.</text>
</comment>
<proteinExistence type="inferred from homology"/>
<organism evidence="10">
    <name type="scientific">mine drainage metagenome</name>
    <dbReference type="NCBI Taxonomy" id="410659"/>
    <lineage>
        <taxon>unclassified sequences</taxon>
        <taxon>metagenomes</taxon>
        <taxon>ecological metagenomes</taxon>
    </lineage>
</organism>
<feature type="transmembrane region" description="Helical" evidence="7">
    <location>
        <begin position="275"/>
        <end position="299"/>
    </location>
</feature>
<dbReference type="PANTHER" id="PTHR30572">
    <property type="entry name" value="MEMBRANE COMPONENT OF TRANSPORTER-RELATED"/>
    <property type="match status" value="1"/>
</dbReference>
<evidence type="ECO:0000259" key="9">
    <source>
        <dbReference type="Pfam" id="PF12704"/>
    </source>
</evidence>
<feature type="domain" description="ABC3 transporter permease C-terminal" evidence="8">
    <location>
        <begin position="222"/>
        <end position="292"/>
    </location>
</feature>
<dbReference type="AlphaFoldDB" id="T1AKT2"/>
<comment type="similarity">
    <text evidence="6">Belongs to the ABC-4 integral membrane protein family.</text>
</comment>
<evidence type="ECO:0000256" key="5">
    <source>
        <dbReference type="ARBA" id="ARBA00023136"/>
    </source>
</evidence>
<keyword evidence="5 7" id="KW-0472">Membrane</keyword>
<feature type="domain" description="MacB-like periplasmic core" evidence="9">
    <location>
        <begin position="21"/>
        <end position="153"/>
    </location>
</feature>
<dbReference type="InterPro" id="IPR025857">
    <property type="entry name" value="MacB_PCD"/>
</dbReference>
<dbReference type="Pfam" id="PF02687">
    <property type="entry name" value="FtsX"/>
    <property type="match status" value="1"/>
</dbReference>
<comment type="subcellular location">
    <subcellularLocation>
        <location evidence="1">Cell membrane</location>
        <topology evidence="1">Multi-pass membrane protein</topology>
    </subcellularLocation>
</comment>
<evidence type="ECO:0000313" key="10">
    <source>
        <dbReference type="EMBL" id="EQD61211.1"/>
    </source>
</evidence>
<dbReference type="GO" id="GO:0022857">
    <property type="term" value="F:transmembrane transporter activity"/>
    <property type="evidence" value="ECO:0007669"/>
    <property type="project" value="TreeGrafter"/>
</dbReference>
<reference evidence="10" key="1">
    <citation type="submission" date="2013-08" db="EMBL/GenBank/DDBJ databases">
        <authorList>
            <person name="Mendez C."/>
            <person name="Richter M."/>
            <person name="Ferrer M."/>
            <person name="Sanchez J."/>
        </authorList>
    </citation>
    <scope>NUCLEOTIDE SEQUENCE</scope>
</reference>
<dbReference type="EMBL" id="AUZZ01002217">
    <property type="protein sequence ID" value="EQD61211.1"/>
    <property type="molecule type" value="Genomic_DNA"/>
</dbReference>
<sequence>MLPPRQMYPDRQSLAMLAARITAALRSIPGVETAAASDLPLHNDTYDYAFKLPDGHEATVATRAISRDYLQAVRLSLLRGRPFDHADFHDGAAVALVNAAFAKRYLHDAALGHLLGITPRKGHSESLRIVGVTANAHAPGQAASPVVFVPLPMDPNSALAYSDGLHFLLRMHEGNTPSIASVRAKVHQAAPALAVAKLLPPSAQVPAVSAFLSTTSSIIATAGLLALLLAGMGLYAVMRVSVNARTREFGVRAALGASPRALFALILRAGLRPLAIGLVVGSVLAVLLGMTAHAFLLGLSG</sequence>